<feature type="non-terminal residue" evidence="2">
    <location>
        <position position="37"/>
    </location>
</feature>
<evidence type="ECO:0000313" key="3">
    <source>
        <dbReference type="Proteomes" id="UP000708208"/>
    </source>
</evidence>
<accession>A0A8J2P4A7</accession>
<dbReference type="Pfam" id="PF01379">
    <property type="entry name" value="Porphobil_deam"/>
    <property type="match status" value="1"/>
</dbReference>
<dbReference type="GO" id="GO:0004418">
    <property type="term" value="F:hydroxymethylbilane synthase activity"/>
    <property type="evidence" value="ECO:0007669"/>
    <property type="project" value="InterPro"/>
</dbReference>
<dbReference type="Proteomes" id="UP000708208">
    <property type="component" value="Unassembled WGS sequence"/>
</dbReference>
<sequence>AAAGIGRMGWNDRIGQFLEREDCMHAVGQGALAVECA</sequence>
<protein>
    <recommendedName>
        <fullName evidence="1">Porphobilinogen deaminase N-terminal domain-containing protein</fullName>
    </recommendedName>
</protein>
<organism evidence="2 3">
    <name type="scientific">Allacma fusca</name>
    <dbReference type="NCBI Taxonomy" id="39272"/>
    <lineage>
        <taxon>Eukaryota</taxon>
        <taxon>Metazoa</taxon>
        <taxon>Ecdysozoa</taxon>
        <taxon>Arthropoda</taxon>
        <taxon>Hexapoda</taxon>
        <taxon>Collembola</taxon>
        <taxon>Symphypleona</taxon>
        <taxon>Sminthuridae</taxon>
        <taxon>Allacma</taxon>
    </lineage>
</organism>
<keyword evidence="3" id="KW-1185">Reference proteome</keyword>
<dbReference type="EMBL" id="CAJVCH010100212">
    <property type="protein sequence ID" value="CAG7723560.1"/>
    <property type="molecule type" value="Genomic_DNA"/>
</dbReference>
<comment type="caution">
    <text evidence="2">The sequence shown here is derived from an EMBL/GenBank/DDBJ whole genome shotgun (WGS) entry which is preliminary data.</text>
</comment>
<dbReference type="GO" id="GO:0033014">
    <property type="term" value="P:tetrapyrrole biosynthetic process"/>
    <property type="evidence" value="ECO:0007669"/>
    <property type="project" value="InterPro"/>
</dbReference>
<dbReference type="OrthoDB" id="564646at2759"/>
<feature type="domain" description="Porphobilinogen deaminase N-terminal" evidence="1">
    <location>
        <begin position="1"/>
        <end position="36"/>
    </location>
</feature>
<feature type="non-terminal residue" evidence="2">
    <location>
        <position position="1"/>
    </location>
</feature>
<evidence type="ECO:0000259" key="1">
    <source>
        <dbReference type="Pfam" id="PF01379"/>
    </source>
</evidence>
<gene>
    <name evidence="2" type="ORF">AFUS01_LOCUS12641</name>
</gene>
<dbReference type="InterPro" id="IPR022417">
    <property type="entry name" value="Porphobilin_deaminase_N"/>
</dbReference>
<name>A0A8J2P4A7_9HEXA</name>
<reference evidence="2" key="1">
    <citation type="submission" date="2021-06" db="EMBL/GenBank/DDBJ databases">
        <authorList>
            <person name="Hodson N. C."/>
            <person name="Mongue J. A."/>
            <person name="Jaron S. K."/>
        </authorList>
    </citation>
    <scope>NUCLEOTIDE SEQUENCE</scope>
</reference>
<proteinExistence type="predicted"/>
<evidence type="ECO:0000313" key="2">
    <source>
        <dbReference type="EMBL" id="CAG7723560.1"/>
    </source>
</evidence>
<dbReference type="AlphaFoldDB" id="A0A8J2P4A7"/>